<dbReference type="InterPro" id="IPR003829">
    <property type="entry name" value="Pirin_N_dom"/>
</dbReference>
<dbReference type="PANTHER" id="PTHR13903">
    <property type="entry name" value="PIRIN-RELATED"/>
    <property type="match status" value="1"/>
</dbReference>
<reference evidence="7" key="1">
    <citation type="submission" date="2018-12" db="EMBL/GenBank/DDBJ databases">
        <title>Complete genome sequence of Roseovarius sp. MME-070.</title>
        <authorList>
            <person name="Nam Y.-D."/>
            <person name="Kang J."/>
            <person name="Chung W.-H."/>
            <person name="Park Y.S."/>
        </authorList>
    </citation>
    <scope>NUCLEOTIDE SEQUENCE [LARGE SCALE GENOMIC DNA]</scope>
    <source>
        <strain evidence="7">MME-070</strain>
    </source>
</reference>
<dbReference type="Proteomes" id="UP000428330">
    <property type="component" value="Chromosome"/>
</dbReference>
<evidence type="ECO:0000313" key="6">
    <source>
        <dbReference type="EMBL" id="QGX99051.1"/>
    </source>
</evidence>
<feature type="domain" description="Pirin C-terminal" evidence="5">
    <location>
        <begin position="177"/>
        <end position="298"/>
    </location>
</feature>
<dbReference type="EMBL" id="CP034348">
    <property type="protein sequence ID" value="QGX99051.1"/>
    <property type="molecule type" value="Genomic_DNA"/>
</dbReference>
<comment type="similarity">
    <text evidence="1 3">Belongs to the pirin family.</text>
</comment>
<gene>
    <name evidence="6" type="ORF">EI983_12530</name>
</gene>
<dbReference type="PIRSF" id="PIRSF006232">
    <property type="entry name" value="Pirin"/>
    <property type="match status" value="1"/>
</dbReference>
<dbReference type="GO" id="GO:0046872">
    <property type="term" value="F:metal ion binding"/>
    <property type="evidence" value="ECO:0007669"/>
    <property type="project" value="UniProtKB-KW"/>
</dbReference>
<dbReference type="InterPro" id="IPR014710">
    <property type="entry name" value="RmlC-like_jellyroll"/>
</dbReference>
<evidence type="ECO:0000256" key="1">
    <source>
        <dbReference type="ARBA" id="ARBA00008416"/>
    </source>
</evidence>
<dbReference type="RefSeq" id="WP_157707732.1">
    <property type="nucleotide sequence ID" value="NZ_CP034348.1"/>
</dbReference>
<dbReference type="SUPFAM" id="SSF51182">
    <property type="entry name" value="RmlC-like cupins"/>
    <property type="match status" value="1"/>
</dbReference>
<evidence type="ECO:0000259" key="4">
    <source>
        <dbReference type="Pfam" id="PF02678"/>
    </source>
</evidence>
<feature type="binding site" evidence="2">
    <location>
        <position position="59"/>
    </location>
    <ligand>
        <name>Fe cation</name>
        <dbReference type="ChEBI" id="CHEBI:24875"/>
    </ligand>
</feature>
<keyword evidence="7" id="KW-1185">Reference proteome</keyword>
<dbReference type="CDD" id="cd02909">
    <property type="entry name" value="cupin_pirin_N"/>
    <property type="match status" value="1"/>
</dbReference>
<feature type="domain" description="Pirin N-terminal" evidence="4">
    <location>
        <begin position="22"/>
        <end position="121"/>
    </location>
</feature>
<proteinExistence type="inferred from homology"/>
<dbReference type="InterPro" id="IPR011051">
    <property type="entry name" value="RmlC_Cupin_sf"/>
</dbReference>
<sequence length="303" mass="33071">MSLRPTLETRRAQPTMEGAGVHLHRAFGFGDPSELDPFLLFDDFRNDDPALYAKGFPWHPHRGIETITYVLSGEVDHGDSLGNTGTLGAGDVQWMTAGSGIMHQEMPRGNAAGQMHGFQLWANLPSSLKMTAPRYQDVSASEIPEIVDDDGTRVRVIVGEFWGKRGPVDGIAADPQYLDISLPPGTKKTLPIDTYRRAFAYLFEGEAAFADASAPSGVLLEKEVAGEEVNIRDMSGNRTLIRFGTGDEITVQAGERGARFLLISGAPIQEPVAWHGPIVMNTREELLTAMTELRNGTFIKPAH</sequence>
<feature type="binding site" evidence="2">
    <location>
        <position position="103"/>
    </location>
    <ligand>
        <name>Fe cation</name>
        <dbReference type="ChEBI" id="CHEBI:24875"/>
    </ligand>
</feature>
<protein>
    <submittedName>
        <fullName evidence="6">Pirin family protein</fullName>
    </submittedName>
</protein>
<feature type="binding site" evidence="2">
    <location>
        <position position="105"/>
    </location>
    <ligand>
        <name>Fe cation</name>
        <dbReference type="ChEBI" id="CHEBI:24875"/>
    </ligand>
</feature>
<dbReference type="CDD" id="cd02247">
    <property type="entry name" value="cupin_pirin_C"/>
    <property type="match status" value="1"/>
</dbReference>
<evidence type="ECO:0000313" key="7">
    <source>
        <dbReference type="Proteomes" id="UP000428330"/>
    </source>
</evidence>
<dbReference type="InterPro" id="IPR008778">
    <property type="entry name" value="Pirin_C_dom"/>
</dbReference>
<dbReference type="PANTHER" id="PTHR13903:SF8">
    <property type="entry name" value="PIRIN"/>
    <property type="match status" value="1"/>
</dbReference>
<accession>A0A6I6ITC3</accession>
<dbReference type="Pfam" id="PF02678">
    <property type="entry name" value="Pirin"/>
    <property type="match status" value="1"/>
</dbReference>
<dbReference type="Pfam" id="PF05726">
    <property type="entry name" value="Pirin_C"/>
    <property type="match status" value="1"/>
</dbReference>
<keyword evidence="2" id="KW-0408">Iron</keyword>
<dbReference type="OrthoDB" id="9780903at2"/>
<name>A0A6I6ITC3_9RHOB</name>
<evidence type="ECO:0000259" key="5">
    <source>
        <dbReference type="Pfam" id="PF05726"/>
    </source>
</evidence>
<evidence type="ECO:0000256" key="3">
    <source>
        <dbReference type="RuleBase" id="RU003457"/>
    </source>
</evidence>
<keyword evidence="2" id="KW-0479">Metal-binding</keyword>
<organism evidence="6 7">
    <name type="scientific">Roseovarius faecimaris</name>
    <dbReference type="NCBI Taxonomy" id="2494550"/>
    <lineage>
        <taxon>Bacteria</taxon>
        <taxon>Pseudomonadati</taxon>
        <taxon>Pseudomonadota</taxon>
        <taxon>Alphaproteobacteria</taxon>
        <taxon>Rhodobacterales</taxon>
        <taxon>Roseobacteraceae</taxon>
        <taxon>Roseovarius</taxon>
    </lineage>
</organism>
<dbReference type="Gene3D" id="2.60.120.10">
    <property type="entry name" value="Jelly Rolls"/>
    <property type="match status" value="2"/>
</dbReference>
<comment type="cofactor">
    <cofactor evidence="2">
        <name>Fe cation</name>
        <dbReference type="ChEBI" id="CHEBI:24875"/>
    </cofactor>
    <text evidence="2">Binds 1 Fe cation per subunit.</text>
</comment>
<dbReference type="InterPro" id="IPR012093">
    <property type="entry name" value="Pirin"/>
</dbReference>
<dbReference type="AlphaFoldDB" id="A0A6I6ITC3"/>
<dbReference type="KEGG" id="rom:EI983_12530"/>
<feature type="binding site" evidence="2">
    <location>
        <position position="61"/>
    </location>
    <ligand>
        <name>Fe cation</name>
        <dbReference type="ChEBI" id="CHEBI:24875"/>
    </ligand>
</feature>
<evidence type="ECO:0000256" key="2">
    <source>
        <dbReference type="PIRSR" id="PIRSR006232-1"/>
    </source>
</evidence>